<gene>
    <name evidence="3" type="ORF">CLODIP_2_CD05757</name>
</gene>
<feature type="transmembrane region" description="Helical" evidence="2">
    <location>
        <begin position="153"/>
        <end position="177"/>
    </location>
</feature>
<name>A0A8S1D4I1_9INSE</name>
<reference evidence="3 4" key="1">
    <citation type="submission" date="2020-04" db="EMBL/GenBank/DDBJ databases">
        <authorList>
            <person name="Alioto T."/>
            <person name="Alioto T."/>
            <person name="Gomez Garrido J."/>
        </authorList>
    </citation>
    <scope>NUCLEOTIDE SEQUENCE [LARGE SCALE GENOMIC DNA]</scope>
</reference>
<dbReference type="EMBL" id="CADEPI010000110">
    <property type="protein sequence ID" value="CAB3375337.1"/>
    <property type="molecule type" value="Genomic_DNA"/>
</dbReference>
<feature type="region of interest" description="Disordered" evidence="1">
    <location>
        <begin position="277"/>
        <end position="317"/>
    </location>
</feature>
<protein>
    <submittedName>
        <fullName evidence="3">Uncharacterized protein</fullName>
    </submittedName>
</protein>
<feature type="transmembrane region" description="Helical" evidence="2">
    <location>
        <begin position="53"/>
        <end position="73"/>
    </location>
</feature>
<sequence length="380" mass="39488">MTTTSSATLLTDSSQGVLADPSGPSPDARSPPPPLRTSDGADRRRVHAGASQLLLAAGLLVWAAVAVSAEAALAPAAAAAGLVGGLFALAAGLAGLAARRAKLAARRCHSAAVVAVAASAISLAACSLVLALAATGLLRDANRPATQVTWGAVMANVGLLLTSGLLAAACLVAVALWRKDAGLCSSRRPDLLAQPLPDTPPAPHKHKLVNNWLGQQPPLFIISPMSAPTGGSIYGGSVAPHIVPLHMPPPPMVVPPYMLPHPLPPPCVLHTLPHEHRERRVSRHKRSEADAASQHSLSPEALAAVAGPEKDSREEERLAALAAKRQRAADAFTDEEVEQSYTGLDRVIAEDFISQTIERHQSRANSTADDHCVVLENSRL</sequence>
<dbReference type="OrthoDB" id="6630302at2759"/>
<proteinExistence type="predicted"/>
<evidence type="ECO:0000313" key="3">
    <source>
        <dbReference type="EMBL" id="CAB3375337.1"/>
    </source>
</evidence>
<feature type="transmembrane region" description="Helical" evidence="2">
    <location>
        <begin position="79"/>
        <end position="98"/>
    </location>
</feature>
<keyword evidence="2" id="KW-1133">Transmembrane helix</keyword>
<accession>A0A8S1D4I1</accession>
<feature type="region of interest" description="Disordered" evidence="1">
    <location>
        <begin position="1"/>
        <end position="43"/>
    </location>
</feature>
<organism evidence="3 4">
    <name type="scientific">Cloeon dipterum</name>
    <dbReference type="NCBI Taxonomy" id="197152"/>
    <lineage>
        <taxon>Eukaryota</taxon>
        <taxon>Metazoa</taxon>
        <taxon>Ecdysozoa</taxon>
        <taxon>Arthropoda</taxon>
        <taxon>Hexapoda</taxon>
        <taxon>Insecta</taxon>
        <taxon>Pterygota</taxon>
        <taxon>Palaeoptera</taxon>
        <taxon>Ephemeroptera</taxon>
        <taxon>Pisciforma</taxon>
        <taxon>Baetidae</taxon>
        <taxon>Cloeon</taxon>
    </lineage>
</organism>
<feature type="compositionally biased region" description="Low complexity" evidence="1">
    <location>
        <begin position="1"/>
        <end position="28"/>
    </location>
</feature>
<dbReference type="AlphaFoldDB" id="A0A8S1D4I1"/>
<comment type="caution">
    <text evidence="3">The sequence shown here is derived from an EMBL/GenBank/DDBJ whole genome shotgun (WGS) entry which is preliminary data.</text>
</comment>
<feature type="transmembrane region" description="Helical" evidence="2">
    <location>
        <begin position="110"/>
        <end position="133"/>
    </location>
</feature>
<feature type="compositionally biased region" description="Basic and acidic residues" evidence="1">
    <location>
        <begin position="308"/>
        <end position="317"/>
    </location>
</feature>
<keyword evidence="2" id="KW-0812">Transmembrane</keyword>
<evidence type="ECO:0000256" key="2">
    <source>
        <dbReference type="SAM" id="Phobius"/>
    </source>
</evidence>
<keyword evidence="2" id="KW-0472">Membrane</keyword>
<dbReference type="Proteomes" id="UP000494165">
    <property type="component" value="Unassembled WGS sequence"/>
</dbReference>
<evidence type="ECO:0000313" key="4">
    <source>
        <dbReference type="Proteomes" id="UP000494165"/>
    </source>
</evidence>
<evidence type="ECO:0000256" key="1">
    <source>
        <dbReference type="SAM" id="MobiDB-lite"/>
    </source>
</evidence>
<keyword evidence="4" id="KW-1185">Reference proteome</keyword>